<dbReference type="Gramene" id="PNT67682">
    <property type="protein sequence ID" value="PNT67682"/>
    <property type="gene ID" value="BRADI_3g30452v3"/>
</dbReference>
<dbReference type="EnsemblPlants" id="PNT67682">
    <property type="protein sequence ID" value="PNT67682"/>
    <property type="gene ID" value="BRADI_3g30452v3"/>
</dbReference>
<dbReference type="EMBL" id="CM000882">
    <property type="protein sequence ID" value="PNT67682.1"/>
    <property type="molecule type" value="Genomic_DNA"/>
</dbReference>
<feature type="compositionally biased region" description="Low complexity" evidence="1">
    <location>
        <begin position="25"/>
        <end position="37"/>
    </location>
</feature>
<feature type="region of interest" description="Disordered" evidence="1">
    <location>
        <begin position="1"/>
        <end position="57"/>
    </location>
</feature>
<evidence type="ECO:0000313" key="2">
    <source>
        <dbReference type="EMBL" id="PNT67682.1"/>
    </source>
</evidence>
<reference evidence="3" key="3">
    <citation type="submission" date="2018-08" db="UniProtKB">
        <authorList>
            <consortium name="EnsemblPlants"/>
        </authorList>
    </citation>
    <scope>IDENTIFICATION</scope>
    <source>
        <strain evidence="3">cv. Bd21</strain>
    </source>
</reference>
<dbReference type="Proteomes" id="UP000008810">
    <property type="component" value="Chromosome 3"/>
</dbReference>
<dbReference type="AlphaFoldDB" id="A0A2K2D076"/>
<protein>
    <submittedName>
        <fullName evidence="2 3">Uncharacterized protein</fullName>
    </submittedName>
</protein>
<proteinExistence type="predicted"/>
<dbReference type="InParanoid" id="A0A2K2D076"/>
<evidence type="ECO:0000313" key="4">
    <source>
        <dbReference type="Proteomes" id="UP000008810"/>
    </source>
</evidence>
<gene>
    <name evidence="2" type="ORF">BRADI_3g30452v3</name>
</gene>
<feature type="compositionally biased region" description="Polar residues" evidence="1">
    <location>
        <begin position="8"/>
        <end position="24"/>
    </location>
</feature>
<keyword evidence="4" id="KW-1185">Reference proteome</keyword>
<sequence length="115" mass="12784">MRVVHGCQQPSKLVNSRRNTKQNTSSRLKLSPRKSSPQPKLISAGERPEQSGAGCRSLGFPHIRACIACGCVGRRRRRARSCRTSILSRTQPERDGCRDDQLKTASFLSLHANNL</sequence>
<reference evidence="2" key="2">
    <citation type="submission" date="2017-06" db="EMBL/GenBank/DDBJ databases">
        <title>WGS assembly of Brachypodium distachyon.</title>
        <authorList>
            <consortium name="The International Brachypodium Initiative"/>
            <person name="Lucas S."/>
            <person name="Harmon-Smith M."/>
            <person name="Lail K."/>
            <person name="Tice H."/>
            <person name="Grimwood J."/>
            <person name="Bruce D."/>
            <person name="Barry K."/>
            <person name="Shu S."/>
            <person name="Lindquist E."/>
            <person name="Wang M."/>
            <person name="Pitluck S."/>
            <person name="Vogel J.P."/>
            <person name="Garvin D.F."/>
            <person name="Mockler T.C."/>
            <person name="Schmutz J."/>
            <person name="Rokhsar D."/>
            <person name="Bevan M.W."/>
        </authorList>
    </citation>
    <scope>NUCLEOTIDE SEQUENCE</scope>
    <source>
        <strain evidence="2">Bd21</strain>
    </source>
</reference>
<evidence type="ECO:0000256" key="1">
    <source>
        <dbReference type="SAM" id="MobiDB-lite"/>
    </source>
</evidence>
<name>A0A2K2D076_BRADI</name>
<organism evidence="2">
    <name type="scientific">Brachypodium distachyon</name>
    <name type="common">Purple false brome</name>
    <name type="synonym">Trachynia distachya</name>
    <dbReference type="NCBI Taxonomy" id="15368"/>
    <lineage>
        <taxon>Eukaryota</taxon>
        <taxon>Viridiplantae</taxon>
        <taxon>Streptophyta</taxon>
        <taxon>Embryophyta</taxon>
        <taxon>Tracheophyta</taxon>
        <taxon>Spermatophyta</taxon>
        <taxon>Magnoliopsida</taxon>
        <taxon>Liliopsida</taxon>
        <taxon>Poales</taxon>
        <taxon>Poaceae</taxon>
        <taxon>BOP clade</taxon>
        <taxon>Pooideae</taxon>
        <taxon>Stipodae</taxon>
        <taxon>Brachypodieae</taxon>
        <taxon>Brachypodium</taxon>
    </lineage>
</organism>
<reference evidence="2 3" key="1">
    <citation type="journal article" date="2010" name="Nature">
        <title>Genome sequencing and analysis of the model grass Brachypodium distachyon.</title>
        <authorList>
            <consortium name="International Brachypodium Initiative"/>
        </authorList>
    </citation>
    <scope>NUCLEOTIDE SEQUENCE [LARGE SCALE GENOMIC DNA]</scope>
    <source>
        <strain evidence="2 3">Bd21</strain>
    </source>
</reference>
<accession>A0A2K2D076</accession>
<evidence type="ECO:0000313" key="3">
    <source>
        <dbReference type="EnsemblPlants" id="PNT67682"/>
    </source>
</evidence>